<accession>A0A0V0T367</accession>
<gene>
    <name evidence="1" type="ORF">T05_1172</name>
</gene>
<feature type="non-terminal residue" evidence="1">
    <location>
        <position position="136"/>
    </location>
</feature>
<dbReference type="EMBL" id="JYDJ01000801">
    <property type="protein sequence ID" value="KRX33435.1"/>
    <property type="molecule type" value="Genomic_DNA"/>
</dbReference>
<proteinExistence type="predicted"/>
<name>A0A0V0T367_9BILA</name>
<evidence type="ECO:0000313" key="1">
    <source>
        <dbReference type="EMBL" id="KRX33435.1"/>
    </source>
</evidence>
<keyword evidence="2" id="KW-1185">Reference proteome</keyword>
<evidence type="ECO:0000313" key="2">
    <source>
        <dbReference type="Proteomes" id="UP000055048"/>
    </source>
</evidence>
<dbReference type="Proteomes" id="UP000055048">
    <property type="component" value="Unassembled WGS sequence"/>
</dbReference>
<sequence length="136" mass="15889">MLNDKPMLAEPGNTHSPKIGLQNAEAILLWNATITGVVFQDYEKFRRLCYLNIEILNIASRTYYALFCLCISSKECRLQFTHFIPCINILMPFAYHRNDHCEDALKQRIFLYSTNNKKCKYDIMKLLNNVKANSFL</sequence>
<protein>
    <submittedName>
        <fullName evidence="1">Uncharacterized protein</fullName>
    </submittedName>
</protein>
<comment type="caution">
    <text evidence="1">The sequence shown here is derived from an EMBL/GenBank/DDBJ whole genome shotgun (WGS) entry which is preliminary data.</text>
</comment>
<organism evidence="1 2">
    <name type="scientific">Trichinella murrelli</name>
    <dbReference type="NCBI Taxonomy" id="144512"/>
    <lineage>
        <taxon>Eukaryota</taxon>
        <taxon>Metazoa</taxon>
        <taxon>Ecdysozoa</taxon>
        <taxon>Nematoda</taxon>
        <taxon>Enoplea</taxon>
        <taxon>Dorylaimia</taxon>
        <taxon>Trichinellida</taxon>
        <taxon>Trichinellidae</taxon>
        <taxon>Trichinella</taxon>
    </lineage>
</organism>
<dbReference type="AlphaFoldDB" id="A0A0V0T367"/>
<reference evidence="1 2" key="1">
    <citation type="submission" date="2015-01" db="EMBL/GenBank/DDBJ databases">
        <title>Evolution of Trichinella species and genotypes.</title>
        <authorList>
            <person name="Korhonen P.K."/>
            <person name="Edoardo P."/>
            <person name="Giuseppe L.R."/>
            <person name="Gasser R.B."/>
        </authorList>
    </citation>
    <scope>NUCLEOTIDE SEQUENCE [LARGE SCALE GENOMIC DNA]</scope>
    <source>
        <strain evidence="1">ISS417</strain>
    </source>
</reference>